<evidence type="ECO:0000256" key="1">
    <source>
        <dbReference type="ARBA" id="ARBA00004141"/>
    </source>
</evidence>
<keyword evidence="3 6" id="KW-1133">Transmembrane helix</keyword>
<dbReference type="PANTHER" id="PTHR23501:SF55">
    <property type="entry name" value="SIDEROPHORE IRON TRANSPORTER, PUTATIVE (AFU_ORTHOLOGUE AFUA_3G03440)-RELATED"/>
    <property type="match status" value="1"/>
</dbReference>
<keyword evidence="2 6" id="KW-0812">Transmembrane</keyword>
<evidence type="ECO:0000313" key="7">
    <source>
        <dbReference type="EMBL" id="KAL2818025.1"/>
    </source>
</evidence>
<proteinExistence type="predicted"/>
<feature type="transmembrane region" description="Helical" evidence="6">
    <location>
        <begin position="205"/>
        <end position="226"/>
    </location>
</feature>
<evidence type="ECO:0000256" key="5">
    <source>
        <dbReference type="SAM" id="MobiDB-lite"/>
    </source>
</evidence>
<evidence type="ECO:0000256" key="4">
    <source>
        <dbReference type="ARBA" id="ARBA00023136"/>
    </source>
</evidence>
<feature type="transmembrane region" description="Helical" evidence="6">
    <location>
        <begin position="429"/>
        <end position="452"/>
    </location>
</feature>
<evidence type="ECO:0000256" key="2">
    <source>
        <dbReference type="ARBA" id="ARBA00022692"/>
    </source>
</evidence>
<dbReference type="InterPro" id="IPR011701">
    <property type="entry name" value="MFS"/>
</dbReference>
<feature type="transmembrane region" description="Helical" evidence="6">
    <location>
        <begin position="483"/>
        <end position="505"/>
    </location>
</feature>
<keyword evidence="4 6" id="KW-0472">Membrane</keyword>
<name>A0ABR4HRM6_9EURO</name>
<keyword evidence="8" id="KW-1185">Reference proteome</keyword>
<evidence type="ECO:0000256" key="3">
    <source>
        <dbReference type="ARBA" id="ARBA00022989"/>
    </source>
</evidence>
<feature type="transmembrane region" description="Helical" evidence="6">
    <location>
        <begin position="375"/>
        <end position="397"/>
    </location>
</feature>
<dbReference type="Pfam" id="PF07690">
    <property type="entry name" value="MFS_1"/>
    <property type="match status" value="1"/>
</dbReference>
<protein>
    <submittedName>
        <fullName evidence="7">Major facilitator superfamily domain-containing protein</fullName>
    </submittedName>
</protein>
<organism evidence="7 8">
    <name type="scientific">Aspergillus granulosus</name>
    <dbReference type="NCBI Taxonomy" id="176169"/>
    <lineage>
        <taxon>Eukaryota</taxon>
        <taxon>Fungi</taxon>
        <taxon>Dikarya</taxon>
        <taxon>Ascomycota</taxon>
        <taxon>Pezizomycotina</taxon>
        <taxon>Eurotiomycetes</taxon>
        <taxon>Eurotiomycetidae</taxon>
        <taxon>Eurotiales</taxon>
        <taxon>Aspergillaceae</taxon>
        <taxon>Aspergillus</taxon>
        <taxon>Aspergillus subgen. Nidulantes</taxon>
    </lineage>
</organism>
<feature type="transmembrane region" description="Helical" evidence="6">
    <location>
        <begin position="80"/>
        <end position="106"/>
    </location>
</feature>
<feature type="compositionally biased region" description="Basic and acidic residues" evidence="5">
    <location>
        <begin position="1"/>
        <end position="11"/>
    </location>
</feature>
<sequence length="602" mass="63907">MGLLDSARRASYDPLSTEESLDAREDNNHRDDAGIDPTSRSETCMTIALLFPYVLMWLIQLVEGVLSATAGILAPYVSSAFALHALTPTVGIMSSVVGGITNLTLAKVLDAFGRPQGFMCRILLAVSGLAMTTACNSVQAYAASQVFQTVGNNGILYTLTVIVAESSSLRNRGLIQAVVSSPNIFTFFLAGPIVAVFLNGPGWRWAFGLFTVLVPGVTLPLLAIILNSHRKTQQLDLVSTNPDDDEDDHVDGPRHSCWQSLLYYTRQFDAVGLVLLSAGVALLLLPFNLYASQGWSSLAVTGTVVVGIVLLIGFFIWEKHYASITFLQYSLLLDRTALGACILSATLFISYWSWSSFFSSYLQVFHNLSVKNASYIVQLYTVCSVLGSIAVGALIHYTGRFRPVCLYVGIPVSVLGSACMLHYCKIQSSSSLLAIVVAQILISVAAGAIMVADEIAMLAAVTATASAPSQSVSHRQTAIATSLAVLGVFGNVGAAIGLTIASAIWQHIFPASLVKYLGRDNGGVGGGGVGVDLDAIYANISTQLSFPVGSATRTAIVKAYGDALVWMLGVGTGIWIVGFIAVLCWKDINVTSMRRDSGGIAT</sequence>
<gene>
    <name evidence="7" type="ORF">BJX63DRAFT_429356</name>
</gene>
<feature type="transmembrane region" description="Helical" evidence="6">
    <location>
        <begin position="50"/>
        <end position="74"/>
    </location>
</feature>
<feature type="transmembrane region" description="Helical" evidence="6">
    <location>
        <begin position="404"/>
        <end position="423"/>
    </location>
</feature>
<comment type="caution">
    <text evidence="7">The sequence shown here is derived from an EMBL/GenBank/DDBJ whole genome shotgun (WGS) entry which is preliminary data.</text>
</comment>
<evidence type="ECO:0000313" key="8">
    <source>
        <dbReference type="Proteomes" id="UP001610334"/>
    </source>
</evidence>
<feature type="transmembrane region" description="Helical" evidence="6">
    <location>
        <begin position="118"/>
        <end position="140"/>
    </location>
</feature>
<feature type="transmembrane region" description="Helical" evidence="6">
    <location>
        <begin position="295"/>
        <end position="317"/>
    </location>
</feature>
<dbReference type="PANTHER" id="PTHR23501">
    <property type="entry name" value="MAJOR FACILITATOR SUPERFAMILY"/>
    <property type="match status" value="1"/>
</dbReference>
<reference evidence="7 8" key="1">
    <citation type="submission" date="2024-07" db="EMBL/GenBank/DDBJ databases">
        <title>Section-level genome sequencing and comparative genomics of Aspergillus sections Usti and Cavernicolus.</title>
        <authorList>
            <consortium name="Lawrence Berkeley National Laboratory"/>
            <person name="Nybo J.L."/>
            <person name="Vesth T.C."/>
            <person name="Theobald S."/>
            <person name="Frisvad J.C."/>
            <person name="Larsen T.O."/>
            <person name="Kjaerboelling I."/>
            <person name="Rothschild-Mancinelli K."/>
            <person name="Lyhne E.K."/>
            <person name="Kogle M.E."/>
            <person name="Barry K."/>
            <person name="Clum A."/>
            <person name="Na H."/>
            <person name="Ledsgaard L."/>
            <person name="Lin J."/>
            <person name="Lipzen A."/>
            <person name="Kuo A."/>
            <person name="Riley R."/>
            <person name="Mondo S."/>
            <person name="Labutti K."/>
            <person name="Haridas S."/>
            <person name="Pangalinan J."/>
            <person name="Salamov A.A."/>
            <person name="Simmons B.A."/>
            <person name="Magnuson J.K."/>
            <person name="Chen J."/>
            <person name="Drula E."/>
            <person name="Henrissat B."/>
            <person name="Wiebenga A."/>
            <person name="Lubbers R.J."/>
            <person name="Gomes A.C."/>
            <person name="Makela M.R."/>
            <person name="Stajich J."/>
            <person name="Grigoriev I.V."/>
            <person name="Mortensen U.H."/>
            <person name="De Vries R.P."/>
            <person name="Baker S.E."/>
            <person name="Andersen M.R."/>
        </authorList>
    </citation>
    <scope>NUCLEOTIDE SEQUENCE [LARGE SCALE GENOMIC DNA]</scope>
    <source>
        <strain evidence="7 8">CBS 588.65</strain>
    </source>
</reference>
<comment type="subcellular location">
    <subcellularLocation>
        <location evidence="1">Membrane</location>
        <topology evidence="1">Multi-pass membrane protein</topology>
    </subcellularLocation>
</comment>
<feature type="transmembrane region" description="Helical" evidence="6">
    <location>
        <begin position="177"/>
        <end position="199"/>
    </location>
</feature>
<feature type="transmembrane region" description="Helical" evidence="6">
    <location>
        <begin position="146"/>
        <end position="165"/>
    </location>
</feature>
<accession>A0ABR4HRM6</accession>
<dbReference type="InterPro" id="IPR036259">
    <property type="entry name" value="MFS_trans_sf"/>
</dbReference>
<feature type="transmembrane region" description="Helical" evidence="6">
    <location>
        <begin position="563"/>
        <end position="585"/>
    </location>
</feature>
<feature type="transmembrane region" description="Helical" evidence="6">
    <location>
        <begin position="337"/>
        <end position="355"/>
    </location>
</feature>
<feature type="region of interest" description="Disordered" evidence="5">
    <location>
        <begin position="1"/>
        <end position="37"/>
    </location>
</feature>
<dbReference type="SUPFAM" id="SSF103473">
    <property type="entry name" value="MFS general substrate transporter"/>
    <property type="match status" value="1"/>
</dbReference>
<evidence type="ECO:0000256" key="6">
    <source>
        <dbReference type="SAM" id="Phobius"/>
    </source>
</evidence>
<dbReference type="Proteomes" id="UP001610334">
    <property type="component" value="Unassembled WGS sequence"/>
</dbReference>
<feature type="compositionally biased region" description="Basic and acidic residues" evidence="5">
    <location>
        <begin position="21"/>
        <end position="33"/>
    </location>
</feature>
<dbReference type="Gene3D" id="1.20.1250.20">
    <property type="entry name" value="MFS general substrate transporter like domains"/>
    <property type="match status" value="2"/>
</dbReference>
<feature type="transmembrane region" description="Helical" evidence="6">
    <location>
        <begin position="270"/>
        <end position="289"/>
    </location>
</feature>
<dbReference type="EMBL" id="JBFXLT010000015">
    <property type="protein sequence ID" value="KAL2818025.1"/>
    <property type="molecule type" value="Genomic_DNA"/>
</dbReference>